<evidence type="ECO:0000256" key="1">
    <source>
        <dbReference type="ARBA" id="ARBA00022801"/>
    </source>
</evidence>
<dbReference type="PROSITE" id="PS51192">
    <property type="entry name" value="HELICASE_ATP_BIND_1"/>
    <property type="match status" value="1"/>
</dbReference>
<keyword evidence="4" id="KW-0547">Nucleotide-binding</keyword>
<dbReference type="SUPFAM" id="SSF52540">
    <property type="entry name" value="P-loop containing nucleoside triphosphate hydrolases"/>
    <property type="match status" value="2"/>
</dbReference>
<dbReference type="PROSITE" id="PS51194">
    <property type="entry name" value="HELICASE_CTER"/>
    <property type="match status" value="1"/>
</dbReference>
<evidence type="ECO:0000259" key="3">
    <source>
        <dbReference type="PROSITE" id="PS51194"/>
    </source>
</evidence>
<dbReference type="InterPro" id="IPR001650">
    <property type="entry name" value="Helicase_C-like"/>
</dbReference>
<organism evidence="4 5">
    <name type="scientific">Taibaiella lutea</name>
    <dbReference type="NCBI Taxonomy" id="2608001"/>
    <lineage>
        <taxon>Bacteria</taxon>
        <taxon>Pseudomonadati</taxon>
        <taxon>Bacteroidota</taxon>
        <taxon>Chitinophagia</taxon>
        <taxon>Chitinophagales</taxon>
        <taxon>Chitinophagaceae</taxon>
        <taxon>Taibaiella</taxon>
    </lineage>
</organism>
<dbReference type="SMART" id="SM00487">
    <property type="entry name" value="DEXDc"/>
    <property type="match status" value="1"/>
</dbReference>
<keyword evidence="1" id="KW-0378">Hydrolase</keyword>
<dbReference type="GO" id="GO:0016787">
    <property type="term" value="F:hydrolase activity"/>
    <property type="evidence" value="ECO:0007669"/>
    <property type="project" value="UniProtKB-KW"/>
</dbReference>
<dbReference type="Pfam" id="PF00176">
    <property type="entry name" value="SNF2-rel_dom"/>
    <property type="match status" value="1"/>
</dbReference>
<dbReference type="Gene3D" id="3.40.50.10810">
    <property type="entry name" value="Tandem AAA-ATPase domain"/>
    <property type="match status" value="1"/>
</dbReference>
<dbReference type="InterPro" id="IPR000330">
    <property type="entry name" value="SNF2_N"/>
</dbReference>
<evidence type="ECO:0000313" key="4">
    <source>
        <dbReference type="EMBL" id="KAA5537341.1"/>
    </source>
</evidence>
<reference evidence="4 5" key="1">
    <citation type="submission" date="2019-09" db="EMBL/GenBank/DDBJ databases">
        <title>Genome sequence and assembly of Taibaiella sp.</title>
        <authorList>
            <person name="Chhetri G."/>
        </authorList>
    </citation>
    <scope>NUCLEOTIDE SEQUENCE [LARGE SCALE GENOMIC DNA]</scope>
    <source>
        <strain evidence="4 5">KVB11</strain>
    </source>
</reference>
<dbReference type="InterPro" id="IPR050496">
    <property type="entry name" value="SNF2_RAD54_helicase_repair"/>
</dbReference>
<dbReference type="GO" id="GO:0005524">
    <property type="term" value="F:ATP binding"/>
    <property type="evidence" value="ECO:0007669"/>
    <property type="project" value="InterPro"/>
</dbReference>
<evidence type="ECO:0000259" key="2">
    <source>
        <dbReference type="PROSITE" id="PS51192"/>
    </source>
</evidence>
<sequence length="955" mass="110474">MPPSVPVRTVPVAALVLCPDEIFNHNSIFNSLHVRANQKVPFEMFPLDGSQIERYFNKYSDAARTLLSRFNDEDIAFEVSQLKKKHAKEKSGIPLERFLDKTVTRYIHELLSDLMKAEPDLRTYHRIKNPENKSYLISRCTIHKALPALRFEVEKDSDGGLYIQPILQCGDTIFPLDKVKRYRFLIENNSDYYLLHPNDYLTLDWLEASQPQQYSHNPVMLAQRIVQKLEETHKVNRNNLFSKREIDAEPVNCVYLSEISETMLMFTPRWKYDGIIVDGEWKERHETTRNGEAYSIVRRQKNESDFTQYLQSLHANFAKQSNKFFYLSFADAKKKQWFLKVYHGLLEQNCEIIGLEMLRHFRYSEYKANTAMAVLKQEDETLTLQFQVTFGKEKIALNELQKLLLAGQNSVLLKDNSIAIFEDAWMAQYAPIVKHGKISKDEITIPQWMMLSLEKGEAKDVLEPTINKEWLQRWQNWQDENQTVYEIPANINATLRPYQHKGFEWLALLSEIGAGACLADDMGLGKTLQTITFLSWRLQQNPESRHIITCPASLIYNWKNELEKFAPALKIFVYNGLQRNLESFFTEGCNVLITSYGTMRSDIEELKIIPWDTAVVDESQNIKNVQAQITRAANQLDAKAKVALSGTPIMNNTFDLFAQLNFLLPGMFGGQEFFRREYANPIDKDGDKEKIKALQKMTAPFVLRRTKEQVAPDLPEKTESVLWCQMGEEQKALYEVVKNQIRDSIFLNIKSSGLEKNKLNILAGIMKLRQVCGAPSLMEENKDFQESIKIEILMEELENLKHNKTLVFSQFKGMLHLIAAKCREQNISYFHFDGDTPVEERQRMVSEFQSEEDNTKVFLISLKSGNAGLNLTAADYVFLVDPWWNTAVQQQAIDRTHRIGQTKNVFAYKMICKDTIEEKIIALQQKKRALSEDLISAEEGFVKNLSEEDVAYLFG</sequence>
<name>A0A5M6CPZ8_9BACT</name>
<evidence type="ECO:0000313" key="5">
    <source>
        <dbReference type="Proteomes" id="UP000323632"/>
    </source>
</evidence>
<feature type="domain" description="Helicase C-terminal" evidence="3">
    <location>
        <begin position="789"/>
        <end position="949"/>
    </location>
</feature>
<keyword evidence="5" id="KW-1185">Reference proteome</keyword>
<proteinExistence type="predicted"/>
<keyword evidence="4" id="KW-0347">Helicase</keyword>
<feature type="domain" description="Helicase ATP-binding" evidence="2">
    <location>
        <begin position="507"/>
        <end position="666"/>
    </location>
</feature>
<dbReference type="AlphaFoldDB" id="A0A5M6CPZ8"/>
<dbReference type="RefSeq" id="WP_150031917.1">
    <property type="nucleotide sequence ID" value="NZ_VWSH01000001.1"/>
</dbReference>
<gene>
    <name evidence="4" type="ORF">F0919_06610</name>
</gene>
<dbReference type="InterPro" id="IPR049730">
    <property type="entry name" value="SNF2/RAD54-like_C"/>
</dbReference>
<protein>
    <submittedName>
        <fullName evidence="4">DEAD/DEAH box helicase</fullName>
    </submittedName>
</protein>
<dbReference type="Gene3D" id="3.40.50.300">
    <property type="entry name" value="P-loop containing nucleotide triphosphate hydrolases"/>
    <property type="match status" value="1"/>
</dbReference>
<comment type="caution">
    <text evidence="4">The sequence shown here is derived from an EMBL/GenBank/DDBJ whole genome shotgun (WGS) entry which is preliminary data.</text>
</comment>
<dbReference type="Proteomes" id="UP000323632">
    <property type="component" value="Unassembled WGS sequence"/>
</dbReference>
<dbReference type="Pfam" id="PF00271">
    <property type="entry name" value="Helicase_C"/>
    <property type="match status" value="1"/>
</dbReference>
<dbReference type="InterPro" id="IPR038718">
    <property type="entry name" value="SNF2-like_sf"/>
</dbReference>
<accession>A0A5M6CPZ8</accession>
<dbReference type="GO" id="GO:0015616">
    <property type="term" value="F:DNA translocase activity"/>
    <property type="evidence" value="ECO:0007669"/>
    <property type="project" value="TreeGrafter"/>
</dbReference>
<dbReference type="PANTHER" id="PTHR45629">
    <property type="entry name" value="SNF2/RAD54 FAMILY MEMBER"/>
    <property type="match status" value="1"/>
</dbReference>
<dbReference type="PANTHER" id="PTHR45629:SF7">
    <property type="entry name" value="DNA EXCISION REPAIR PROTEIN ERCC-6-RELATED"/>
    <property type="match status" value="1"/>
</dbReference>
<dbReference type="InterPro" id="IPR014001">
    <property type="entry name" value="Helicase_ATP-bd"/>
</dbReference>
<dbReference type="SMART" id="SM00490">
    <property type="entry name" value="HELICc"/>
    <property type="match status" value="1"/>
</dbReference>
<keyword evidence="4" id="KW-0067">ATP-binding</keyword>
<dbReference type="GO" id="GO:0004386">
    <property type="term" value="F:helicase activity"/>
    <property type="evidence" value="ECO:0007669"/>
    <property type="project" value="UniProtKB-KW"/>
</dbReference>
<dbReference type="InterPro" id="IPR027417">
    <property type="entry name" value="P-loop_NTPase"/>
</dbReference>
<dbReference type="EMBL" id="VWSH01000001">
    <property type="protein sequence ID" value="KAA5537341.1"/>
    <property type="molecule type" value="Genomic_DNA"/>
</dbReference>
<dbReference type="CDD" id="cd18793">
    <property type="entry name" value="SF2_C_SNF"/>
    <property type="match status" value="1"/>
</dbReference>